<dbReference type="RefSeq" id="WP_173780559.1">
    <property type="nucleotide sequence ID" value="NZ_JABSNO010000037.1"/>
</dbReference>
<dbReference type="NCBIfam" id="TIGR04131">
    <property type="entry name" value="Bac_Flav_CTERM"/>
    <property type="match status" value="1"/>
</dbReference>
<sequence length="1468" mass="151492">MKNIFALLYITLSISIFGQNTRSETARPSVPSSQTMKAGAFIDVNSAAYPQSNFAITQLITNVLINGGSNCTANVSNVTVSPNLLASNQDRSWGYFNKGTTSFPFNDGIILTTGYARRAGNAFIGNTLSDVLGTGGDLDLAAAIGVNNNRLADATTIEFDFVPVTNQISFNYLFASEEYTGTFPCTYTDGFALLIKKVGDPAYTNLAILPNGAGPVSTTNIHNANGSCGAVNAQYFAGNNTASIETNFNGRTIPLQASATVIPGQTYHFKMVLADASGPGSSFSDDSFDSGVFLQAGSFNIGVQLNDGSGNALPANVSICAGTSQMISANVTTPGATYQWLLNSTAIAGATNPTYTASVAGIYTIEVLIPGSTCPGTAQITLNVLPNPVVQNATLTLCSPATTAAFNLTTAQPNISTTSGVTFTYYTNQADALANNGNFIANPANFTSGNATIYVVVKNGNCRSVAELQLTISATPATPTITTSSNILCSGGSVTLTSSATTGNTWSTGATTPSITVSTTGTYTLTVANGSCVSAAASTTITAQTDPNVQISGTLVFCQGGNSILTATATGTGNTFSWSNGSTTATTTVSTSGTYTVTVTTPSGCTFTKSAVVQVDTPPSVQNATLVECSTGSSALFNLTTAQTSITTSTTSTFSYYANQADALAGNANTIGTPTSFTSGNATVYVVIKTGTCSQVVQLMLSVTQTVVPTITASSAVICGNATVTLTSNFATGNTWSTGATTQSITVSTAGTYTLTQTGTNCTSTPASIVITKNDDPNVQITGNLAFCAGTSTTLTANATGTGNTFIWSNGSTTATTNITTAGTYTVTVTTSGGCVFTKNAIVTVNPLPTTANSTLSLCSLTTTADFDLTSAQNAISTSSGISFAYYTSLADANAGTANFIVNPAVYNSPTATIYVRVSNANCFKVANLQLTVVLTPTPLISQSAPAICAGTPVTLTSNYATGNVWSTGATTQSITVSAAGTYSLVVSNGNCPSSSVSVTIVANADPNVQISGVLSYCQGSSTTLTATSTGQGNTYLWSTGSTNNTITVNTAGIYTVTVTTPAGCTFQRSVTVTQEPIITLNIAQPSQINCTTPTVTLNATASIFQAGSTILWTTTGGGTIASGANTLSPVVSTGGNYTLTITNTTGLLCSQQATVTVIQSTTPPTITVTAPKTTICAGEGLVLTFSGAQTYTVNGSPNTGSTLNITPNTTTTYTITGVGANGCQGNTTTITINVVPAIVSTIADIQFCKGLSGVLDAGVGPNYSYLWNTGATTQTITVNTEGVYNVTINNGTCTKIFSATVSYTPVPVISEVTYINTTLSINIQQPIPANLEYSINGGIDWQASNIFTNVVPNLNYSILVRVKGNLCFSTTEYYAFFVQNVITPNADGINDFIDFTGVSQYKEFKAIIFDRYGKEIFRATPKNPIWNGNYIKLNLPTASYWYQVSWLDPISNKPILRNGWILLKNRD</sequence>
<dbReference type="EMBL" id="JABSNO010000037">
    <property type="protein sequence ID" value="NRS94023.1"/>
    <property type="molecule type" value="Genomic_DNA"/>
</dbReference>
<reference evidence="1" key="1">
    <citation type="submission" date="2020-05" db="EMBL/GenBank/DDBJ databases">
        <title>Genomic Encyclopedia of Type Strains, Phase IV (KMG-V): Genome sequencing to study the core and pangenomes of soil and plant-associated prokaryotes.</title>
        <authorList>
            <person name="Whitman W."/>
        </authorList>
    </citation>
    <scope>NUCLEOTIDE SEQUENCE</scope>
    <source>
        <strain evidence="1">16F</strain>
    </source>
</reference>
<dbReference type="Pfam" id="PF13585">
    <property type="entry name" value="CHU_C"/>
    <property type="match status" value="1"/>
</dbReference>
<dbReference type="Proteomes" id="UP000610746">
    <property type="component" value="Unassembled WGS sequence"/>
</dbReference>
<gene>
    <name evidence="1" type="ORF">HNQ03_003118</name>
</gene>
<comment type="caution">
    <text evidence="1">The sequence shown here is derived from an EMBL/GenBank/DDBJ whole genome shotgun (WGS) entry which is preliminary data.</text>
</comment>
<dbReference type="Gene3D" id="2.60.40.10">
    <property type="entry name" value="Immunoglobulins"/>
    <property type="match status" value="1"/>
</dbReference>
<accession>A0A8J8K9Q0</accession>
<protein>
    <submittedName>
        <fullName evidence="1">Gliding motility-associated-like protein</fullName>
    </submittedName>
</protein>
<dbReference type="InterPro" id="IPR013783">
    <property type="entry name" value="Ig-like_fold"/>
</dbReference>
<keyword evidence="2" id="KW-1185">Reference proteome</keyword>
<dbReference type="InterPro" id="IPR026341">
    <property type="entry name" value="T9SS_type_B"/>
</dbReference>
<name>A0A8J8K9Q0_9FLAO</name>
<evidence type="ECO:0000313" key="1">
    <source>
        <dbReference type="EMBL" id="NRS94023.1"/>
    </source>
</evidence>
<dbReference type="NCBIfam" id="NF038133">
    <property type="entry name" value="choice_anch_L"/>
    <property type="match status" value="1"/>
</dbReference>
<proteinExistence type="predicted"/>
<organism evidence="1 2">
    <name type="scientific">Frigoriflavimonas asaccharolytica</name>
    <dbReference type="NCBI Taxonomy" id="2735899"/>
    <lineage>
        <taxon>Bacteria</taxon>
        <taxon>Pseudomonadati</taxon>
        <taxon>Bacteroidota</taxon>
        <taxon>Flavobacteriia</taxon>
        <taxon>Flavobacteriales</taxon>
        <taxon>Weeksellaceae</taxon>
        <taxon>Frigoriflavimonas</taxon>
    </lineage>
</organism>
<evidence type="ECO:0000313" key="2">
    <source>
        <dbReference type="Proteomes" id="UP000610746"/>
    </source>
</evidence>
<dbReference type="InterPro" id="IPR049804">
    <property type="entry name" value="Choice_anch_L"/>
</dbReference>